<keyword evidence="6" id="KW-0067">ATP-binding</keyword>
<keyword evidence="3" id="KW-0472">Membrane</keyword>
<keyword evidence="2" id="KW-1278">Translocase</keyword>
<evidence type="ECO:0000259" key="5">
    <source>
        <dbReference type="Pfam" id="PF08402"/>
    </source>
</evidence>
<dbReference type="GO" id="GO:0022857">
    <property type="term" value="F:transmembrane transporter activity"/>
    <property type="evidence" value="ECO:0007669"/>
    <property type="project" value="InterPro"/>
</dbReference>
<dbReference type="GO" id="GO:0055052">
    <property type="term" value="C:ATP-binding cassette (ABC) transporter complex, substrate-binding subunit-containing"/>
    <property type="evidence" value="ECO:0007669"/>
    <property type="project" value="TreeGrafter"/>
</dbReference>
<dbReference type="eggNOG" id="COG3842">
    <property type="taxonomic scope" value="Bacteria"/>
</dbReference>
<evidence type="ECO:0000259" key="4">
    <source>
        <dbReference type="Pfam" id="PF00005"/>
    </source>
</evidence>
<evidence type="ECO:0000256" key="3">
    <source>
        <dbReference type="ARBA" id="ARBA00023136"/>
    </source>
</evidence>
<name>A0A0A0M7P7_9GAMM</name>
<dbReference type="Proteomes" id="UP000030003">
    <property type="component" value="Unassembled WGS sequence"/>
</dbReference>
<keyword evidence="1" id="KW-1003">Cell membrane</keyword>
<dbReference type="InterPro" id="IPR003439">
    <property type="entry name" value="ABC_transporter-like_ATP-bd"/>
</dbReference>
<reference evidence="6 7" key="1">
    <citation type="submission" date="2013-08" db="EMBL/GenBank/DDBJ databases">
        <title>Genomic analysis of Lysobacter defluvii.</title>
        <authorList>
            <person name="Wang Q."/>
            <person name="Wang G."/>
        </authorList>
    </citation>
    <scope>NUCLEOTIDE SEQUENCE [LARGE SCALE GENOMIC DNA]</scope>
    <source>
        <strain evidence="6 7">IMMIB APB-9</strain>
    </source>
</reference>
<dbReference type="RefSeq" id="WP_036138011.1">
    <property type="nucleotide sequence ID" value="NZ_AVBH01000144.1"/>
</dbReference>
<dbReference type="PANTHER" id="PTHR43875">
    <property type="entry name" value="MALTODEXTRIN IMPORT ATP-BINDING PROTEIN MSMX"/>
    <property type="match status" value="1"/>
</dbReference>
<protein>
    <submittedName>
        <fullName evidence="6">ABC transporter ATP-binding protein</fullName>
    </submittedName>
</protein>
<evidence type="ECO:0000313" key="7">
    <source>
        <dbReference type="Proteomes" id="UP000030003"/>
    </source>
</evidence>
<dbReference type="SUPFAM" id="SSF52540">
    <property type="entry name" value="P-loop containing nucleoside triphosphate hydrolases"/>
    <property type="match status" value="1"/>
</dbReference>
<dbReference type="InterPro" id="IPR027417">
    <property type="entry name" value="P-loop_NTPase"/>
</dbReference>
<organism evidence="6 7">
    <name type="scientific">Lysobacter defluvii IMMIB APB-9 = DSM 18482</name>
    <dbReference type="NCBI Taxonomy" id="1385515"/>
    <lineage>
        <taxon>Bacteria</taxon>
        <taxon>Pseudomonadati</taxon>
        <taxon>Pseudomonadota</taxon>
        <taxon>Gammaproteobacteria</taxon>
        <taxon>Lysobacterales</taxon>
        <taxon>Lysobacteraceae</taxon>
        <taxon>Novilysobacter</taxon>
    </lineage>
</organism>
<proteinExistence type="predicted"/>
<dbReference type="Pfam" id="PF08402">
    <property type="entry name" value="TOBE_2"/>
    <property type="match status" value="1"/>
</dbReference>
<evidence type="ECO:0000256" key="2">
    <source>
        <dbReference type="ARBA" id="ARBA00022967"/>
    </source>
</evidence>
<comment type="caution">
    <text evidence="6">The sequence shown here is derived from an EMBL/GenBank/DDBJ whole genome shotgun (WGS) entry which is preliminary data.</text>
</comment>
<dbReference type="PANTHER" id="PTHR43875:SF15">
    <property type="entry name" value="TREHALOSE IMPORT ATP-BINDING PROTEIN SUGC"/>
    <property type="match status" value="1"/>
</dbReference>
<sequence length="222" mass="24301">SGGQQQRVALARALAPQPRLVLLDEPFSSLDPDLRERLAVQVREALKATGIGALMVTHSQAEAFAMADRLGVIGEGRLQQWATAYDLYHLPANRFVAGFVGEGALLPARVVDDWHVDTPLGVLSADHRLPDPVGTDVEMLLRPDDVVHDDDAPLQAEVVRRHFRGADFLYTLRLASGELVQALVPSHHDHARGQRIGIRLDLEHVIVFDRAGRDEDSGSLIG</sequence>
<dbReference type="Gene3D" id="2.40.50.140">
    <property type="entry name" value="Nucleic acid-binding proteins"/>
    <property type="match status" value="1"/>
</dbReference>
<dbReference type="InterPro" id="IPR012340">
    <property type="entry name" value="NA-bd_OB-fold"/>
</dbReference>
<dbReference type="Pfam" id="PF00005">
    <property type="entry name" value="ABC_tran"/>
    <property type="match status" value="1"/>
</dbReference>
<accession>A0A0A0M7P7</accession>
<feature type="non-terminal residue" evidence="6">
    <location>
        <position position="1"/>
    </location>
</feature>
<dbReference type="Gene3D" id="3.40.50.300">
    <property type="entry name" value="P-loop containing nucleotide triphosphate hydrolases"/>
    <property type="match status" value="1"/>
</dbReference>
<keyword evidence="7" id="KW-1185">Reference proteome</keyword>
<dbReference type="InterPro" id="IPR047641">
    <property type="entry name" value="ABC_transpr_MalK/UgpC-like"/>
</dbReference>
<dbReference type="InterPro" id="IPR008995">
    <property type="entry name" value="Mo/tungstate-bd_C_term_dom"/>
</dbReference>
<dbReference type="AlphaFoldDB" id="A0A0A0M7P7"/>
<dbReference type="STRING" id="1385515.GCA_000423325_01080"/>
<evidence type="ECO:0000256" key="1">
    <source>
        <dbReference type="ARBA" id="ARBA00022475"/>
    </source>
</evidence>
<feature type="domain" description="Transport-associated OB type 2" evidence="5">
    <location>
        <begin position="140"/>
        <end position="208"/>
    </location>
</feature>
<dbReference type="EMBL" id="AVBH01000144">
    <property type="protein sequence ID" value="KGO98032.1"/>
    <property type="molecule type" value="Genomic_DNA"/>
</dbReference>
<keyword evidence="6" id="KW-0547">Nucleotide-binding</keyword>
<dbReference type="GO" id="GO:0016887">
    <property type="term" value="F:ATP hydrolysis activity"/>
    <property type="evidence" value="ECO:0007669"/>
    <property type="project" value="InterPro"/>
</dbReference>
<feature type="domain" description="ABC transporter" evidence="4">
    <location>
        <begin position="1"/>
        <end position="27"/>
    </location>
</feature>
<dbReference type="GO" id="GO:0005524">
    <property type="term" value="F:ATP binding"/>
    <property type="evidence" value="ECO:0007669"/>
    <property type="project" value="UniProtKB-KW"/>
</dbReference>
<dbReference type="SUPFAM" id="SSF50331">
    <property type="entry name" value="MOP-like"/>
    <property type="match status" value="1"/>
</dbReference>
<evidence type="ECO:0000313" key="6">
    <source>
        <dbReference type="EMBL" id="KGO98032.1"/>
    </source>
</evidence>
<gene>
    <name evidence="6" type="ORF">N791_05605</name>
</gene>
<dbReference type="Gene3D" id="2.40.50.100">
    <property type="match status" value="1"/>
</dbReference>
<dbReference type="InterPro" id="IPR013611">
    <property type="entry name" value="Transp-assoc_OB_typ2"/>
</dbReference>
<dbReference type="OrthoDB" id="9802264at2"/>